<organism evidence="1 2">
    <name type="scientific">Avena sativa</name>
    <name type="common">Oat</name>
    <dbReference type="NCBI Taxonomy" id="4498"/>
    <lineage>
        <taxon>Eukaryota</taxon>
        <taxon>Viridiplantae</taxon>
        <taxon>Streptophyta</taxon>
        <taxon>Embryophyta</taxon>
        <taxon>Tracheophyta</taxon>
        <taxon>Spermatophyta</taxon>
        <taxon>Magnoliopsida</taxon>
        <taxon>Liliopsida</taxon>
        <taxon>Poales</taxon>
        <taxon>Poaceae</taxon>
        <taxon>BOP clade</taxon>
        <taxon>Pooideae</taxon>
        <taxon>Poodae</taxon>
        <taxon>Poeae</taxon>
        <taxon>Poeae Chloroplast Group 1 (Aveneae type)</taxon>
        <taxon>Aveninae</taxon>
        <taxon>Avena</taxon>
    </lineage>
</organism>
<name>A0ACD5WQT8_AVESA</name>
<keyword evidence="2" id="KW-1185">Reference proteome</keyword>
<protein>
    <submittedName>
        <fullName evidence="1">Uncharacterized protein</fullName>
    </submittedName>
</protein>
<reference evidence="1" key="2">
    <citation type="submission" date="2025-09" db="UniProtKB">
        <authorList>
            <consortium name="EnsemblPlants"/>
        </authorList>
    </citation>
    <scope>IDENTIFICATION</scope>
</reference>
<evidence type="ECO:0000313" key="1">
    <source>
        <dbReference type="EnsemblPlants" id="AVESA.00010b.r2.4CG1259190.2.CDS.1"/>
    </source>
</evidence>
<dbReference type="EnsemblPlants" id="AVESA.00010b.r2.4CG1259190.2">
    <property type="protein sequence ID" value="AVESA.00010b.r2.4CG1259190.2.CDS.1"/>
    <property type="gene ID" value="AVESA.00010b.r2.4CG1259190"/>
</dbReference>
<proteinExistence type="predicted"/>
<dbReference type="Proteomes" id="UP001732700">
    <property type="component" value="Chromosome 4C"/>
</dbReference>
<sequence>MGVQTMSSLVGGGGGGGGGVGGGGVGGVLSRQGSVYGLTLNEVESHLGEPLRSMNLEDLLRTVLPAAEPHAPGTGRKTVDEVWRDIESAGRGRQPTVGEMTLEDFLSRAGVPVDGAGGAVGGACGAGAHWLHQYHPPQQYVARPLPRPLGVGAGPVLDAVYHDGGGGGVFLSQVGGGRKRGAAVAVAGGGDGVVEKTVERRQKRMIKNRESAARSRARKQVPSPVFCLHPINQTKPKNRFFFTDSPCDVGLHQRAGEQDRAAGGGDPAPQGPQGLHLSVLKSLIIRLSSRSRSSVSKSCSLGQIGPNNK</sequence>
<reference evidence="1" key="1">
    <citation type="submission" date="2021-05" db="EMBL/GenBank/DDBJ databases">
        <authorList>
            <person name="Scholz U."/>
            <person name="Mascher M."/>
            <person name="Fiebig A."/>
        </authorList>
    </citation>
    <scope>NUCLEOTIDE SEQUENCE [LARGE SCALE GENOMIC DNA]</scope>
</reference>
<accession>A0ACD5WQT8</accession>
<evidence type="ECO:0000313" key="2">
    <source>
        <dbReference type="Proteomes" id="UP001732700"/>
    </source>
</evidence>